<keyword evidence="3" id="KW-1185">Reference proteome</keyword>
<feature type="compositionally biased region" description="Basic and acidic residues" evidence="1">
    <location>
        <begin position="31"/>
        <end position="45"/>
    </location>
</feature>
<feature type="compositionally biased region" description="Basic and acidic residues" evidence="1">
    <location>
        <begin position="11"/>
        <end position="24"/>
    </location>
</feature>
<accession>A0A9W4SZZ4</accession>
<feature type="non-terminal residue" evidence="2">
    <location>
        <position position="1"/>
    </location>
</feature>
<evidence type="ECO:0000313" key="3">
    <source>
        <dbReference type="Proteomes" id="UP001153678"/>
    </source>
</evidence>
<feature type="region of interest" description="Disordered" evidence="1">
    <location>
        <begin position="1"/>
        <end position="45"/>
    </location>
</feature>
<dbReference type="Proteomes" id="UP001153678">
    <property type="component" value="Unassembled WGS sequence"/>
</dbReference>
<evidence type="ECO:0000313" key="2">
    <source>
        <dbReference type="EMBL" id="CAI2189710.1"/>
    </source>
</evidence>
<sequence>VAVPNKRRQKKDPVKTVRLQKEPVNDQEQPVVEKDTADRSRSTNF</sequence>
<proteinExistence type="predicted"/>
<feature type="compositionally biased region" description="Basic residues" evidence="1">
    <location>
        <begin position="1"/>
        <end position="10"/>
    </location>
</feature>
<evidence type="ECO:0000256" key="1">
    <source>
        <dbReference type="SAM" id="MobiDB-lite"/>
    </source>
</evidence>
<gene>
    <name evidence="2" type="ORF">FWILDA_LOCUS14215</name>
</gene>
<comment type="caution">
    <text evidence="2">The sequence shown here is derived from an EMBL/GenBank/DDBJ whole genome shotgun (WGS) entry which is preliminary data.</text>
</comment>
<organism evidence="2 3">
    <name type="scientific">Funneliformis geosporum</name>
    <dbReference type="NCBI Taxonomy" id="1117311"/>
    <lineage>
        <taxon>Eukaryota</taxon>
        <taxon>Fungi</taxon>
        <taxon>Fungi incertae sedis</taxon>
        <taxon>Mucoromycota</taxon>
        <taxon>Glomeromycotina</taxon>
        <taxon>Glomeromycetes</taxon>
        <taxon>Glomerales</taxon>
        <taxon>Glomeraceae</taxon>
        <taxon>Funneliformis</taxon>
    </lineage>
</organism>
<protein>
    <submittedName>
        <fullName evidence="2">17985_t:CDS:1</fullName>
    </submittedName>
</protein>
<dbReference type="AlphaFoldDB" id="A0A9W4SZZ4"/>
<reference evidence="2" key="1">
    <citation type="submission" date="2022-08" db="EMBL/GenBank/DDBJ databases">
        <authorList>
            <person name="Kallberg Y."/>
            <person name="Tangrot J."/>
            <person name="Rosling A."/>
        </authorList>
    </citation>
    <scope>NUCLEOTIDE SEQUENCE</scope>
    <source>
        <strain evidence="2">Wild A</strain>
    </source>
</reference>
<name>A0A9W4SZZ4_9GLOM</name>
<dbReference type="EMBL" id="CAMKVN010005992">
    <property type="protein sequence ID" value="CAI2189710.1"/>
    <property type="molecule type" value="Genomic_DNA"/>
</dbReference>